<feature type="compositionally biased region" description="Acidic residues" evidence="1">
    <location>
        <begin position="522"/>
        <end position="536"/>
    </location>
</feature>
<feature type="domain" description="SnoaL-like" evidence="2">
    <location>
        <begin position="288"/>
        <end position="421"/>
    </location>
</feature>
<dbReference type="PANTHER" id="PTHR34957">
    <property type="entry name" value="NUCLEAR TRANSPORT FACTOR 2 (NTF2) FAMILY PROTEIN"/>
    <property type="match status" value="1"/>
</dbReference>
<accession>A0ABD3QSF9</accession>
<dbReference type="InterPro" id="IPR032710">
    <property type="entry name" value="NTF2-like_dom_sf"/>
</dbReference>
<organism evidence="3 4">
    <name type="scientific">Cyclotella atomus</name>
    <dbReference type="NCBI Taxonomy" id="382360"/>
    <lineage>
        <taxon>Eukaryota</taxon>
        <taxon>Sar</taxon>
        <taxon>Stramenopiles</taxon>
        <taxon>Ochrophyta</taxon>
        <taxon>Bacillariophyta</taxon>
        <taxon>Coscinodiscophyceae</taxon>
        <taxon>Thalassiosirophycidae</taxon>
        <taxon>Stephanodiscales</taxon>
        <taxon>Stephanodiscaceae</taxon>
        <taxon>Cyclotella</taxon>
    </lineage>
</organism>
<dbReference type="Pfam" id="PF13474">
    <property type="entry name" value="SnoaL_3"/>
    <property type="match status" value="1"/>
</dbReference>
<dbReference type="Gene3D" id="3.10.450.50">
    <property type="match status" value="1"/>
</dbReference>
<evidence type="ECO:0000313" key="3">
    <source>
        <dbReference type="EMBL" id="KAL3803243.1"/>
    </source>
</evidence>
<dbReference type="EMBL" id="JALLPJ020000078">
    <property type="protein sequence ID" value="KAL3803243.1"/>
    <property type="molecule type" value="Genomic_DNA"/>
</dbReference>
<evidence type="ECO:0000259" key="2">
    <source>
        <dbReference type="Pfam" id="PF13474"/>
    </source>
</evidence>
<comment type="caution">
    <text evidence="3">The sequence shown here is derived from an EMBL/GenBank/DDBJ whole genome shotgun (WGS) entry which is preliminary data.</text>
</comment>
<sequence>MNANNSKAYVGSLTVRPAKRNLTSIVVAFTSLAAAFAFCPTEIRPRTLPSMGVRSRSGVSGSLDRICRQSNRQPSVLFSTNDDDVNDAINRINKEDPAVLEPELVVLDEEDDDDTGEDTIVEKLRRHAKRGPINPMKEHDKMMKENEAEALNITSSETSRSSDSEESLYNSAFYRRLMASYAHPFMDISDSYHEEYVDDTFEEMLSRKGARLKKLGPGVSTEPLDPNSDEARVEQDLAQKEMALQRVAKQIDPSGERKWDTEKIEEAARLKDEIDRMHIDDCGDVLIANLAFYEAFSARDSDWMNEVWWNSPSVICIHPSHNPLVGSKAVLDNFKEMFEQELVGNDSRASGIERSPNAFMSPANIRALSVRGTTASLVCDEEIFDKVDFGSGRFVINKLLTTNVFRKIGGRWKMVHRHASFHPETLAAEAAAKAKFGFVPVKSERAKFNEKLEEKRLRIKRLNGEGTSRRPAAINATPKSLNGLRANNVVGIPEIEVPKKKKKKVSSEQNDLMKILGIGQASDEDDEDEDYADDDGEGSRNSKLKGISLSDLLSAGGEGKTTTTGSGTPEDPFITRRVIHIGPEQFEKLAAEGAQLATNGEDGEEEDEDVEEDVVIDLRDKTEEERKKILAEVFPDQVESLMRTISDREREREEEGKSGETRTMSVEYDVTSKDTVKKLKSAAAAAEVMPAPFIKPKEQSLTQKCINAIRQLSDDGQISSKQKTVLLTDIIASSARGETSMVEVAYGLLLSDGSEPGMEDFTEQCRVFADASIEGNEI</sequence>
<dbReference type="Proteomes" id="UP001530400">
    <property type="component" value="Unassembled WGS sequence"/>
</dbReference>
<proteinExistence type="predicted"/>
<evidence type="ECO:0000313" key="4">
    <source>
        <dbReference type="Proteomes" id="UP001530400"/>
    </source>
</evidence>
<gene>
    <name evidence="3" type="ORF">ACHAWO_005600</name>
</gene>
<reference evidence="3 4" key="1">
    <citation type="submission" date="2024-10" db="EMBL/GenBank/DDBJ databases">
        <title>Updated reference genomes for cyclostephanoid diatoms.</title>
        <authorList>
            <person name="Roberts W.R."/>
            <person name="Alverson A.J."/>
        </authorList>
    </citation>
    <scope>NUCLEOTIDE SEQUENCE [LARGE SCALE GENOMIC DNA]</scope>
    <source>
        <strain evidence="3 4">AJA010-31</strain>
    </source>
</reference>
<keyword evidence="4" id="KW-1185">Reference proteome</keyword>
<dbReference type="PANTHER" id="PTHR34957:SF1">
    <property type="entry name" value="NUCLEAR TRANSPORT FACTOR 2 (NTF2) FAMILY PROTEIN"/>
    <property type="match status" value="1"/>
</dbReference>
<evidence type="ECO:0000256" key="1">
    <source>
        <dbReference type="SAM" id="MobiDB-lite"/>
    </source>
</evidence>
<dbReference type="InterPro" id="IPR037401">
    <property type="entry name" value="SnoaL-like"/>
</dbReference>
<dbReference type="SUPFAM" id="SSF54427">
    <property type="entry name" value="NTF2-like"/>
    <property type="match status" value="1"/>
</dbReference>
<dbReference type="AlphaFoldDB" id="A0ABD3QSF9"/>
<name>A0ABD3QSF9_9STRA</name>
<feature type="region of interest" description="Disordered" evidence="1">
    <location>
        <begin position="517"/>
        <end position="573"/>
    </location>
</feature>
<protein>
    <recommendedName>
        <fullName evidence="2">SnoaL-like domain-containing protein</fullName>
    </recommendedName>
</protein>